<gene>
    <name evidence="4" type="ORF">CQW44_35580</name>
</gene>
<evidence type="ECO:0000313" key="4">
    <source>
        <dbReference type="EMBL" id="RRQ79015.1"/>
    </source>
</evidence>
<proteinExistence type="predicted"/>
<evidence type="ECO:0000259" key="3">
    <source>
        <dbReference type="Pfam" id="PF00441"/>
    </source>
</evidence>
<dbReference type="PANTHER" id="PTHR48083:SF2">
    <property type="entry name" value="MEDIUM-CHAIN SPECIFIC ACYL-COA DEHYDROGENASE, MITOCHONDRIAL"/>
    <property type="match status" value="1"/>
</dbReference>
<keyword evidence="5" id="KW-1185">Reference proteome</keyword>
<dbReference type="Pfam" id="PF00441">
    <property type="entry name" value="Acyl-CoA_dh_1"/>
    <property type="match status" value="1"/>
</dbReference>
<feature type="domain" description="Acyl-CoA dehydrogenase/oxidase C-terminal" evidence="3">
    <location>
        <begin position="157"/>
        <end position="253"/>
    </location>
</feature>
<protein>
    <submittedName>
        <fullName evidence="4">Acyl-CoA dehydrogenase</fullName>
    </submittedName>
</protein>
<dbReference type="PANTHER" id="PTHR48083">
    <property type="entry name" value="MEDIUM-CHAIN SPECIFIC ACYL-COA DEHYDROGENASE, MITOCHONDRIAL-RELATED"/>
    <property type="match status" value="1"/>
</dbReference>
<accession>A0A3R8QAR3</accession>
<dbReference type="Proteomes" id="UP000276379">
    <property type="component" value="Unassembled WGS sequence"/>
</dbReference>
<keyword evidence="1" id="KW-0285">Flavoprotein</keyword>
<keyword evidence="2" id="KW-0560">Oxidoreductase</keyword>
<evidence type="ECO:0000256" key="1">
    <source>
        <dbReference type="ARBA" id="ARBA00022630"/>
    </source>
</evidence>
<sequence>MTTTLATRVAALCEAGRLAGPGPFAETVLGHLDVVLPEGPSTVAIADGLSLAYAHPAVTRVGPIGTSGQDAALRVSGTLPRVPYGATSTVLVLTEGPRGPVLFPVDPARATAVPGTNLAGEPRDTLQLHDYAVAADDVRPLTPAELAEAGLRAALARSALIAGAAERCVELTARHTTTRVQFGRPLSHFQAVKQEEARLIEESALVRAAVDAAARELSPVGVAAAKAQASASVAEIARIAHQLHGAIGFTELSELRFATTRLWSWRDEDGDESHWTALLGRAALAADDVWALLAV</sequence>
<dbReference type="InterPro" id="IPR009075">
    <property type="entry name" value="AcylCo_DH/oxidase_C"/>
</dbReference>
<evidence type="ECO:0000313" key="5">
    <source>
        <dbReference type="Proteomes" id="UP000276379"/>
    </source>
</evidence>
<dbReference type="AlphaFoldDB" id="A0A3R8QAR3"/>
<reference evidence="4 5" key="1">
    <citation type="submission" date="2017-10" db="EMBL/GenBank/DDBJ databases">
        <title>Draft genome of actinobacteria isolated from guarana (Paullinia cupana (Mart.) Ducke.</title>
        <authorList>
            <person name="Siqueira K.A."/>
            <person name="Liotti R.G."/>
            <person name="Mendes T.A."/>
            <person name="Soares M.A."/>
        </authorList>
    </citation>
    <scope>NUCLEOTIDE SEQUENCE [LARGE SCALE GENOMIC DNA]</scope>
    <source>
        <strain evidence="4 5">199</strain>
    </source>
</reference>
<name>A0A3R8QAR3_9ACTN</name>
<dbReference type="GO" id="GO:0003995">
    <property type="term" value="F:acyl-CoA dehydrogenase activity"/>
    <property type="evidence" value="ECO:0007669"/>
    <property type="project" value="TreeGrafter"/>
</dbReference>
<dbReference type="InterPro" id="IPR050741">
    <property type="entry name" value="Acyl-CoA_dehydrogenase"/>
</dbReference>
<dbReference type="InterPro" id="IPR036250">
    <property type="entry name" value="AcylCo_DH-like_C"/>
</dbReference>
<evidence type="ECO:0000256" key="2">
    <source>
        <dbReference type="ARBA" id="ARBA00023002"/>
    </source>
</evidence>
<dbReference type="EMBL" id="PDES01000020">
    <property type="protein sequence ID" value="RRQ79015.1"/>
    <property type="molecule type" value="Genomic_DNA"/>
</dbReference>
<dbReference type="GO" id="GO:0033539">
    <property type="term" value="P:fatty acid beta-oxidation using acyl-CoA dehydrogenase"/>
    <property type="evidence" value="ECO:0007669"/>
    <property type="project" value="TreeGrafter"/>
</dbReference>
<dbReference type="SUPFAM" id="SSF47203">
    <property type="entry name" value="Acyl-CoA dehydrogenase C-terminal domain-like"/>
    <property type="match status" value="1"/>
</dbReference>
<comment type="caution">
    <text evidence="4">The sequence shown here is derived from an EMBL/GenBank/DDBJ whole genome shotgun (WGS) entry which is preliminary data.</text>
</comment>
<dbReference type="GO" id="GO:0005737">
    <property type="term" value="C:cytoplasm"/>
    <property type="evidence" value="ECO:0007669"/>
    <property type="project" value="TreeGrafter"/>
</dbReference>
<dbReference type="RefSeq" id="WP_125212092.1">
    <property type="nucleotide sequence ID" value="NZ_PDER01000026.1"/>
</dbReference>
<dbReference type="Gene3D" id="1.20.140.10">
    <property type="entry name" value="Butyryl-CoA Dehydrogenase, subunit A, domain 3"/>
    <property type="match status" value="1"/>
</dbReference>
<organism evidence="4 5">
    <name type="scientific">Streptomyces griseofuscus</name>
    <dbReference type="NCBI Taxonomy" id="146922"/>
    <lineage>
        <taxon>Bacteria</taxon>
        <taxon>Bacillati</taxon>
        <taxon>Actinomycetota</taxon>
        <taxon>Actinomycetes</taxon>
        <taxon>Kitasatosporales</taxon>
        <taxon>Streptomycetaceae</taxon>
        <taxon>Streptomyces</taxon>
    </lineage>
</organism>